<dbReference type="UniPathway" id="UPA00378"/>
<keyword evidence="6" id="KW-0812">Transmembrane</keyword>
<dbReference type="InterPro" id="IPR003859">
    <property type="entry name" value="Galactosyl_T"/>
</dbReference>
<evidence type="ECO:0000256" key="1">
    <source>
        <dbReference type="ARBA" id="ARBA00004606"/>
    </source>
</evidence>
<dbReference type="GO" id="GO:0008378">
    <property type="term" value="F:galactosyltransferase activity"/>
    <property type="evidence" value="ECO:0007669"/>
    <property type="project" value="TreeGrafter"/>
</dbReference>
<protein>
    <recommendedName>
        <fullName evidence="11">Glycosyl transferase CAP10 domain-containing protein</fullName>
    </recommendedName>
</protein>
<sequence length="722" mass="85427">MANNKDIKLVDNIEKIRSIIYPEIKIKNKLEELDLSDKENRNKKLDLPIYQSLNYDAIQITLKYIYEEILTGIFVKIEDNKIKEYIEIYNFDIGNKWSDRVKLPIEYKNWFEYALAKSKIIKKKLVLIDDKKKKWIANNCLIRNEKQYGEINKDYYVGLYNMLFTLCEKKKIGDCIFFLNKKDFAVLKKNYTHPNNQIYDSNDSPLDAKFKDRSFIPILSQSTLDDFADIPIPTTDDWMHITNLEENNPYAEKKINIKWEDKIPTAFFRGKGTGCGITLETNPRLKITKLSEEWENDDNYNKNNKIDGIPYLDGGIISYVFRDKKLINNPYLTYVNPNKLNLKLKERVPITQQNKYKYLINIEGNSAAYRLGYMLGLESVILHVETKFKLWFEDLLIPYVNFIPIKNDLSDLAEIIKWCKSNDDKCKEISQNAKKLYDKIMNEDYILEYLKNLINNISFKYVLQAGGNIFEQYKKYKEERKKIEKREINIEDISNNTSNKIAIIVPYRNNKFQSRDKQLAMFIEYYNSYLENLDIYIIEQSDDNKKFNRGALLNIGFKIASKKSYDMYIFHDVDLVSPTEIKKIYSHKTEIPIHIASLWKEKYSFSDFMGGIISFDEKSYKKVNGYPNKFYGWGGEDDAIYNRMVVNNIPILKIIGNIEIKEMNHQNTSEIEELTNKNKKFNILNDIKNWKNDGINTIKYKILDEMELIYKNVKKYTIEIIL</sequence>
<comment type="similarity">
    <text evidence="3">Belongs to the glycosyltransferase 7 family.</text>
</comment>
<comment type="subcellular location">
    <subcellularLocation>
        <location evidence="1">Membrane</location>
        <topology evidence="1">Single-pass type II membrane protein</topology>
    </subcellularLocation>
</comment>
<dbReference type="Gene3D" id="3.90.550.10">
    <property type="entry name" value="Spore Coat Polysaccharide Biosynthesis Protein SpsA, Chain A"/>
    <property type="match status" value="1"/>
</dbReference>
<dbReference type="SUPFAM" id="SSF53448">
    <property type="entry name" value="Nucleotide-diphospho-sugar transferases"/>
    <property type="match status" value="1"/>
</dbReference>
<evidence type="ECO:0000256" key="4">
    <source>
        <dbReference type="ARBA" id="ARBA00022676"/>
    </source>
</evidence>
<evidence type="ECO:0000256" key="3">
    <source>
        <dbReference type="ARBA" id="ARBA00005735"/>
    </source>
</evidence>
<dbReference type="PANTHER" id="PTHR19300:SF57">
    <property type="entry name" value="BETA-1,4-N-ACETYLGALACTOSAMINYLTRANSFERASE"/>
    <property type="match status" value="1"/>
</dbReference>
<dbReference type="InterPro" id="IPR006598">
    <property type="entry name" value="CAP10"/>
</dbReference>
<evidence type="ECO:0000256" key="2">
    <source>
        <dbReference type="ARBA" id="ARBA00004922"/>
    </source>
</evidence>
<dbReference type="Pfam" id="PF13733">
    <property type="entry name" value="Glyco_transf_7N"/>
    <property type="match status" value="1"/>
</dbReference>
<evidence type="ECO:0000256" key="8">
    <source>
        <dbReference type="ARBA" id="ARBA00022989"/>
    </source>
</evidence>
<evidence type="ECO:0000256" key="10">
    <source>
        <dbReference type="ARBA" id="ARBA00023180"/>
    </source>
</evidence>
<dbReference type="SMART" id="SM00672">
    <property type="entry name" value="CAP10"/>
    <property type="match status" value="1"/>
</dbReference>
<evidence type="ECO:0000256" key="9">
    <source>
        <dbReference type="ARBA" id="ARBA00023136"/>
    </source>
</evidence>
<keyword evidence="10" id="KW-0325">Glycoprotein</keyword>
<evidence type="ECO:0000313" key="12">
    <source>
        <dbReference type="EMBL" id="QHT74078.1"/>
    </source>
</evidence>
<keyword evidence="9" id="KW-0472">Membrane</keyword>
<evidence type="ECO:0000256" key="7">
    <source>
        <dbReference type="ARBA" id="ARBA00022968"/>
    </source>
</evidence>
<dbReference type="InterPro" id="IPR027995">
    <property type="entry name" value="Galactosyl_T_N"/>
</dbReference>
<comment type="pathway">
    <text evidence="2">Protein modification; protein glycosylation.</text>
</comment>
<dbReference type="GO" id="GO:0005794">
    <property type="term" value="C:Golgi apparatus"/>
    <property type="evidence" value="ECO:0007669"/>
    <property type="project" value="TreeGrafter"/>
</dbReference>
<proteinExistence type="inferred from homology"/>
<dbReference type="Pfam" id="PF02709">
    <property type="entry name" value="Glyco_transf_7C"/>
    <property type="match status" value="1"/>
</dbReference>
<keyword evidence="8" id="KW-1133">Transmembrane helix</keyword>
<dbReference type="PANTHER" id="PTHR19300">
    <property type="entry name" value="BETA-1,4-GALACTOSYLTRANSFERASE"/>
    <property type="match status" value="1"/>
</dbReference>
<name>A0A6C0H0K8_9ZZZZ</name>
<dbReference type="EMBL" id="MN739837">
    <property type="protein sequence ID" value="QHT74078.1"/>
    <property type="molecule type" value="Genomic_DNA"/>
</dbReference>
<keyword evidence="5" id="KW-0808">Transferase</keyword>
<dbReference type="InterPro" id="IPR029044">
    <property type="entry name" value="Nucleotide-diphossugar_trans"/>
</dbReference>
<dbReference type="GO" id="GO:0016020">
    <property type="term" value="C:membrane"/>
    <property type="evidence" value="ECO:0007669"/>
    <property type="project" value="UniProtKB-SubCell"/>
</dbReference>
<reference evidence="12" key="1">
    <citation type="journal article" date="2020" name="Nature">
        <title>Giant virus diversity and host interactions through global metagenomics.</title>
        <authorList>
            <person name="Schulz F."/>
            <person name="Roux S."/>
            <person name="Paez-Espino D."/>
            <person name="Jungbluth S."/>
            <person name="Walsh D.A."/>
            <person name="Denef V.J."/>
            <person name="McMahon K.D."/>
            <person name="Konstantinidis K.T."/>
            <person name="Eloe-Fadrosh E.A."/>
            <person name="Kyrpides N.C."/>
            <person name="Woyke T."/>
        </authorList>
    </citation>
    <scope>NUCLEOTIDE SEQUENCE</scope>
    <source>
        <strain evidence="12">GVMAG-M-3300023179-4</strain>
    </source>
</reference>
<accession>A0A6C0H0K8</accession>
<dbReference type="GO" id="GO:0005975">
    <property type="term" value="P:carbohydrate metabolic process"/>
    <property type="evidence" value="ECO:0007669"/>
    <property type="project" value="InterPro"/>
</dbReference>
<feature type="domain" description="Glycosyl transferase CAP10" evidence="11">
    <location>
        <begin position="171"/>
        <end position="460"/>
    </location>
</feature>
<keyword evidence="4" id="KW-0328">Glycosyltransferase</keyword>
<evidence type="ECO:0000259" key="11">
    <source>
        <dbReference type="SMART" id="SM00672"/>
    </source>
</evidence>
<organism evidence="12">
    <name type="scientific">viral metagenome</name>
    <dbReference type="NCBI Taxonomy" id="1070528"/>
    <lineage>
        <taxon>unclassified sequences</taxon>
        <taxon>metagenomes</taxon>
        <taxon>organismal metagenomes</taxon>
    </lineage>
</organism>
<dbReference type="Pfam" id="PF05686">
    <property type="entry name" value="Glyco_transf_90"/>
    <property type="match status" value="1"/>
</dbReference>
<dbReference type="AlphaFoldDB" id="A0A6C0H0K8"/>
<keyword evidence="7" id="KW-0735">Signal-anchor</keyword>
<dbReference type="PRINTS" id="PR02050">
    <property type="entry name" value="B14GALTRFASE"/>
</dbReference>
<dbReference type="InterPro" id="IPR027791">
    <property type="entry name" value="Galactosyl_T_C"/>
</dbReference>
<evidence type="ECO:0000256" key="5">
    <source>
        <dbReference type="ARBA" id="ARBA00022679"/>
    </source>
</evidence>
<evidence type="ECO:0000256" key="6">
    <source>
        <dbReference type="ARBA" id="ARBA00022692"/>
    </source>
</evidence>